<reference evidence="2 3" key="1">
    <citation type="submission" date="2018-09" db="EMBL/GenBank/DDBJ databases">
        <title>A high-quality reference genome of wild soybean provides a powerful tool to mine soybean genomes.</title>
        <authorList>
            <person name="Xie M."/>
            <person name="Chung C.Y.L."/>
            <person name="Li M.-W."/>
            <person name="Wong F.-L."/>
            <person name="Chan T.-F."/>
            <person name="Lam H.-M."/>
        </authorList>
    </citation>
    <scope>NUCLEOTIDE SEQUENCE [LARGE SCALE GENOMIC DNA]</scope>
    <source>
        <strain evidence="3">cv. W05</strain>
        <tissue evidence="2">Hypocotyl of etiolated seedlings</tissue>
    </source>
</reference>
<dbReference type="Proteomes" id="UP000289340">
    <property type="component" value="Chromosome 8"/>
</dbReference>
<protein>
    <submittedName>
        <fullName evidence="2">Uncharacterized protein</fullName>
    </submittedName>
</protein>
<dbReference type="EMBL" id="QZWG01000008">
    <property type="protein sequence ID" value="RZB99946.1"/>
    <property type="molecule type" value="Genomic_DNA"/>
</dbReference>
<keyword evidence="1" id="KW-1133">Transmembrane helix</keyword>
<dbReference type="AlphaFoldDB" id="A0A445JNA0"/>
<comment type="caution">
    <text evidence="2">The sequence shown here is derived from an EMBL/GenBank/DDBJ whole genome shotgun (WGS) entry which is preliminary data.</text>
</comment>
<accession>A0A445JNA0</accession>
<gene>
    <name evidence="2" type="ORF">D0Y65_022371</name>
</gene>
<feature type="transmembrane region" description="Helical" evidence="1">
    <location>
        <begin position="6"/>
        <end position="35"/>
    </location>
</feature>
<organism evidence="2 3">
    <name type="scientific">Glycine soja</name>
    <name type="common">Wild soybean</name>
    <dbReference type="NCBI Taxonomy" id="3848"/>
    <lineage>
        <taxon>Eukaryota</taxon>
        <taxon>Viridiplantae</taxon>
        <taxon>Streptophyta</taxon>
        <taxon>Embryophyta</taxon>
        <taxon>Tracheophyta</taxon>
        <taxon>Spermatophyta</taxon>
        <taxon>Magnoliopsida</taxon>
        <taxon>eudicotyledons</taxon>
        <taxon>Gunneridae</taxon>
        <taxon>Pentapetalae</taxon>
        <taxon>rosids</taxon>
        <taxon>fabids</taxon>
        <taxon>Fabales</taxon>
        <taxon>Fabaceae</taxon>
        <taxon>Papilionoideae</taxon>
        <taxon>50 kb inversion clade</taxon>
        <taxon>NPAAA clade</taxon>
        <taxon>indigoferoid/millettioid clade</taxon>
        <taxon>Phaseoleae</taxon>
        <taxon>Glycine</taxon>
        <taxon>Glycine subgen. Soja</taxon>
    </lineage>
</organism>
<name>A0A445JNA0_GLYSO</name>
<keyword evidence="3" id="KW-1185">Reference proteome</keyword>
<evidence type="ECO:0000256" key="1">
    <source>
        <dbReference type="SAM" id="Phobius"/>
    </source>
</evidence>
<keyword evidence="1" id="KW-0472">Membrane</keyword>
<sequence length="50" mass="5762">MDELVIWMASIFIICGYGGKWPSLWISVMFFFILFIHCSSIKTPQCRGST</sequence>
<evidence type="ECO:0000313" key="3">
    <source>
        <dbReference type="Proteomes" id="UP000289340"/>
    </source>
</evidence>
<keyword evidence="1" id="KW-0812">Transmembrane</keyword>
<evidence type="ECO:0000313" key="2">
    <source>
        <dbReference type="EMBL" id="RZB99946.1"/>
    </source>
</evidence>
<proteinExistence type="predicted"/>